<sequence>MCFSPKIKVPQMNVEKAPEPAPLTELPTMVEFGGDTPTDGTGEESGRKTLKVERKETSMAKPTSGPSGSMKSTIRKSAFGRAKR</sequence>
<reference evidence="2 3" key="1">
    <citation type="journal article" date="2012" name="J. Virol.">
        <title>Complete Genome Sequence of IME15, the First T7-Like Bacteriophage Lytic to Pan-Antibiotic-Resistant Stenotrophomonas maltophilia.</title>
        <authorList>
            <person name="Huang Y."/>
            <person name="Fan H."/>
            <person name="Pei G."/>
            <person name="Fan H."/>
            <person name="Zhang Z."/>
            <person name="An X."/>
            <person name="Mi Z."/>
            <person name="Shi T."/>
            <person name="Tong Y."/>
        </authorList>
    </citation>
    <scope>NUCLEOTIDE SEQUENCE [LARGE SCALE GENOMIC DNA]</scope>
    <source>
        <strain evidence="2">IME15</strain>
    </source>
</reference>
<keyword evidence="3" id="KW-1185">Reference proteome</keyword>
<evidence type="ECO:0000313" key="2">
    <source>
        <dbReference type="EMBL" id="AFV51465.1"/>
    </source>
</evidence>
<feature type="compositionally biased region" description="Polar residues" evidence="1">
    <location>
        <begin position="60"/>
        <end position="72"/>
    </location>
</feature>
<dbReference type="KEGG" id="vg:13997194"/>
<feature type="compositionally biased region" description="Low complexity" evidence="1">
    <location>
        <begin position="31"/>
        <end position="40"/>
    </location>
</feature>
<dbReference type="Proteomes" id="UP000009196">
    <property type="component" value="Segment"/>
</dbReference>
<dbReference type="EMBL" id="JX872508">
    <property type="protein sequence ID" value="AFV51465.1"/>
    <property type="molecule type" value="Genomic_DNA"/>
</dbReference>
<protein>
    <submittedName>
        <fullName evidence="2">Uncharacterized protein</fullName>
    </submittedName>
</protein>
<name>K4P017_9CAUD</name>
<dbReference type="InterPro" id="IPR020134">
    <property type="entry name" value="Phage_T7-like_6.7"/>
</dbReference>
<organism evidence="2 3">
    <name type="scientific">Stenotrophomonas phage IME15</name>
    <dbReference type="NCBI Taxonomy" id="1239382"/>
    <lineage>
        <taxon>Viruses</taxon>
        <taxon>Duplodnaviria</taxon>
        <taxon>Heunggongvirae</taxon>
        <taxon>Uroviricota</taxon>
        <taxon>Caudoviricetes</taxon>
        <taxon>Autographivirales</taxon>
        <taxon>Autotranscriptaviridae</taxon>
        <taxon>Studiervirinae</taxon>
        <taxon>Ebriosvirus</taxon>
        <taxon>Ebriosvirus IME15</taxon>
        <taxon>Teseptimavirus IME15</taxon>
    </lineage>
</organism>
<evidence type="ECO:0000256" key="1">
    <source>
        <dbReference type="SAM" id="MobiDB-lite"/>
    </source>
</evidence>
<feature type="region of interest" description="Disordered" evidence="1">
    <location>
        <begin position="1"/>
        <end position="84"/>
    </location>
</feature>
<dbReference type="GeneID" id="13997194"/>
<accession>K4P017</accession>
<feature type="compositionally biased region" description="Basic and acidic residues" evidence="1">
    <location>
        <begin position="44"/>
        <end position="58"/>
    </location>
</feature>
<dbReference type="RefSeq" id="YP_006990228.1">
    <property type="nucleotide sequence ID" value="NC_019416.1"/>
</dbReference>
<proteinExistence type="predicted"/>
<dbReference type="OrthoDB" id="22390at10239"/>
<dbReference type="Pfam" id="PF17570">
    <property type="entry name" value="T7-like_gp67"/>
    <property type="match status" value="1"/>
</dbReference>
<evidence type="ECO:0000313" key="3">
    <source>
        <dbReference type="Proteomes" id="UP000009196"/>
    </source>
</evidence>